<sequence>MNRQARVDTRVHGLMNRQARVDTRVHGLDAQHRSRIARRELVQCAVLRATTSPPGNKLQTAEAAVADGQDARNISPSFEARILN</sequence>
<evidence type="ECO:0000313" key="2">
    <source>
        <dbReference type="Proteomes" id="UP001165136"/>
    </source>
</evidence>
<name>A0A9W6QWF8_9PSEU</name>
<comment type="caution">
    <text evidence="1">The sequence shown here is derived from an EMBL/GenBank/DDBJ whole genome shotgun (WGS) entry which is preliminary data.</text>
</comment>
<accession>A0A9W6QWF8</accession>
<organism evidence="1 2">
    <name type="scientific">Amycolatopsis taiwanensis</name>
    <dbReference type="NCBI Taxonomy" id="342230"/>
    <lineage>
        <taxon>Bacteria</taxon>
        <taxon>Bacillati</taxon>
        <taxon>Actinomycetota</taxon>
        <taxon>Actinomycetes</taxon>
        <taxon>Pseudonocardiales</taxon>
        <taxon>Pseudonocardiaceae</taxon>
        <taxon>Amycolatopsis</taxon>
    </lineage>
</organism>
<protein>
    <submittedName>
        <fullName evidence="1">Uncharacterized protein</fullName>
    </submittedName>
</protein>
<dbReference type="RefSeq" id="WP_285486301.1">
    <property type="nucleotide sequence ID" value="NZ_BSTI01000003.1"/>
</dbReference>
<dbReference type="AlphaFoldDB" id="A0A9W6QWF8"/>
<dbReference type="Proteomes" id="UP001165136">
    <property type="component" value="Unassembled WGS sequence"/>
</dbReference>
<keyword evidence="2" id="KW-1185">Reference proteome</keyword>
<evidence type="ECO:0000313" key="1">
    <source>
        <dbReference type="EMBL" id="GLY64829.1"/>
    </source>
</evidence>
<gene>
    <name evidence="1" type="ORF">Atai01_14480</name>
</gene>
<proteinExistence type="predicted"/>
<reference evidence="1" key="1">
    <citation type="submission" date="2023-03" db="EMBL/GenBank/DDBJ databases">
        <title>Amycolatopsis taiwanensis NBRC 103393.</title>
        <authorList>
            <person name="Ichikawa N."/>
            <person name="Sato H."/>
            <person name="Tonouchi N."/>
        </authorList>
    </citation>
    <scope>NUCLEOTIDE SEQUENCE</scope>
    <source>
        <strain evidence="1">NBRC 103393</strain>
    </source>
</reference>
<dbReference type="EMBL" id="BSTI01000003">
    <property type="protein sequence ID" value="GLY64829.1"/>
    <property type="molecule type" value="Genomic_DNA"/>
</dbReference>